<dbReference type="InterPro" id="IPR001434">
    <property type="entry name" value="OmcB-like_DUF11"/>
</dbReference>
<dbReference type="InterPro" id="IPR013783">
    <property type="entry name" value="Ig-like_fold"/>
</dbReference>
<dbReference type="Pfam" id="PF01345">
    <property type="entry name" value="DUF11"/>
    <property type="match status" value="2"/>
</dbReference>
<dbReference type="Gene3D" id="3.40.50.1110">
    <property type="entry name" value="SGNH hydrolase"/>
    <property type="match status" value="1"/>
</dbReference>
<dbReference type="RefSeq" id="WP_171738707.1">
    <property type="nucleotide sequence ID" value="NZ_CP053435.1"/>
</dbReference>
<dbReference type="InterPro" id="IPR051172">
    <property type="entry name" value="Chlamydia_OmcB"/>
</dbReference>
<keyword evidence="6" id="KW-1185">Reference proteome</keyword>
<feature type="domain" description="Sialate O-acetylesterase" evidence="4">
    <location>
        <begin position="123"/>
        <end position="349"/>
    </location>
</feature>
<evidence type="ECO:0000256" key="2">
    <source>
        <dbReference type="SAM" id="MobiDB-lite"/>
    </source>
</evidence>
<keyword evidence="1" id="KW-0378">Hydrolase</keyword>
<evidence type="ECO:0000313" key="5">
    <source>
        <dbReference type="EMBL" id="QJW88868.1"/>
    </source>
</evidence>
<evidence type="ECO:0000259" key="3">
    <source>
        <dbReference type="Pfam" id="PF01345"/>
    </source>
</evidence>
<feature type="region of interest" description="Disordered" evidence="2">
    <location>
        <begin position="811"/>
        <end position="877"/>
    </location>
</feature>
<dbReference type="KEGG" id="stae:HNV11_05465"/>
<accession>A0A6M5Y2J8</accession>
<protein>
    <submittedName>
        <fullName evidence="5">DUF11 domain-containing protein</fullName>
    </submittedName>
</protein>
<dbReference type="AlphaFoldDB" id="A0A6M5Y2J8"/>
<feature type="domain" description="DUF11" evidence="3">
    <location>
        <begin position="877"/>
        <end position="982"/>
    </location>
</feature>
<dbReference type="PANTHER" id="PTHR34819">
    <property type="entry name" value="LARGE CYSTEINE-RICH PERIPLASMIC PROTEIN OMCB"/>
    <property type="match status" value="1"/>
</dbReference>
<dbReference type="SUPFAM" id="SSF52266">
    <property type="entry name" value="SGNH hydrolase"/>
    <property type="match status" value="1"/>
</dbReference>
<dbReference type="PANTHER" id="PTHR34819:SF3">
    <property type="entry name" value="CELL SURFACE PROTEIN"/>
    <property type="match status" value="1"/>
</dbReference>
<dbReference type="Gene3D" id="2.60.40.10">
    <property type="entry name" value="Immunoglobulins"/>
    <property type="match status" value="1"/>
</dbReference>
<evidence type="ECO:0000313" key="6">
    <source>
        <dbReference type="Proteomes" id="UP000502756"/>
    </source>
</evidence>
<dbReference type="InterPro" id="IPR036514">
    <property type="entry name" value="SGNH_hydro_sf"/>
</dbReference>
<name>A0A6M5Y2J8_9BACT</name>
<feature type="domain" description="DUF11" evidence="3">
    <location>
        <begin position="718"/>
        <end position="824"/>
    </location>
</feature>
<feature type="compositionally biased region" description="Polar residues" evidence="2">
    <location>
        <begin position="972"/>
        <end position="982"/>
    </location>
</feature>
<evidence type="ECO:0000256" key="1">
    <source>
        <dbReference type="ARBA" id="ARBA00022801"/>
    </source>
</evidence>
<dbReference type="Proteomes" id="UP000502756">
    <property type="component" value="Chromosome"/>
</dbReference>
<organism evidence="5 6">
    <name type="scientific">Spirosoma taeanense</name>
    <dbReference type="NCBI Taxonomy" id="2735870"/>
    <lineage>
        <taxon>Bacteria</taxon>
        <taxon>Pseudomonadati</taxon>
        <taxon>Bacteroidota</taxon>
        <taxon>Cytophagia</taxon>
        <taxon>Cytophagales</taxon>
        <taxon>Cytophagaceae</taxon>
        <taxon>Spirosoma</taxon>
    </lineage>
</organism>
<evidence type="ECO:0000259" key="4">
    <source>
        <dbReference type="Pfam" id="PF03629"/>
    </source>
</evidence>
<dbReference type="NCBIfam" id="TIGR01451">
    <property type="entry name" value="B_ant_repeat"/>
    <property type="match status" value="1"/>
</dbReference>
<dbReference type="InterPro" id="IPR005181">
    <property type="entry name" value="SASA"/>
</dbReference>
<gene>
    <name evidence="5" type="ORF">HNV11_05465</name>
</gene>
<dbReference type="InterPro" id="IPR047589">
    <property type="entry name" value="DUF11_rpt"/>
</dbReference>
<feature type="region of interest" description="Disordered" evidence="2">
    <location>
        <begin position="972"/>
        <end position="999"/>
    </location>
</feature>
<reference evidence="5 6" key="1">
    <citation type="submission" date="2020-05" db="EMBL/GenBank/DDBJ databases">
        <title>Genome sequencing of Spirosoma sp. TS118.</title>
        <authorList>
            <person name="Lee J.-H."/>
            <person name="Jeong S."/>
            <person name="Zhao L."/>
            <person name="Jung J.-H."/>
            <person name="Kim M.-K."/>
            <person name="Lim S."/>
        </authorList>
    </citation>
    <scope>NUCLEOTIDE SEQUENCE [LARGE SCALE GENOMIC DNA]</scope>
    <source>
        <strain evidence="5 6">TS118</strain>
    </source>
</reference>
<feature type="compositionally biased region" description="Polar residues" evidence="2">
    <location>
        <begin position="850"/>
        <end position="869"/>
    </location>
</feature>
<dbReference type="EMBL" id="CP053435">
    <property type="protein sequence ID" value="QJW88868.1"/>
    <property type="molecule type" value="Genomic_DNA"/>
</dbReference>
<dbReference type="GO" id="GO:0016788">
    <property type="term" value="F:hydrolase activity, acting on ester bonds"/>
    <property type="evidence" value="ECO:0007669"/>
    <property type="project" value="UniProtKB-ARBA"/>
</dbReference>
<sequence>MLLRALRFWLTFVGLLPGVALAQLTITNPVPRMVFQRDQFNEATIIVAGLAPSTATTVEARLVPLAVGQGTATVWKNLAFLPDSKAFRGLLTATAGWYRLDVRAKAGSTLLTETKVNRIGIGEVFVVAGQSNMVGGFEREPGAEEDRVSCVDFRQNNLDEQLLPLMFNHISYGASTGPSQPPHIWGRLGDRLVRRLNVPVLFLGAAQAGTSSDQWRQSAAGATDASGQPFPYRRLSVAFRHYVARTGARAVLWHQGEGDVGSSGTQYFNNIQYVIQKTRQQLEFDQLPWLVSRVTYTQGQTNPGVIAAQNRLIAEVNDVFAGPSTDDLTGPDNRLDDNVHFGGNGLIRFVDRWDKSLNDDFFARSVPYCPIDESSLLTTGYTLPLTRRPGETVQSASLRAAPAEADNQYFVQLLRASDNTLVTESARGTANPMALTLPGNLPDGQYRLRTLTTHPVTTGTLGEPFKVDYFAASTPPGNPTLPPVNGGLADGNIVRLGYRYENESHSFYAMVQADVSVEVRLERIDGGPFSDVSWHEAPPSYAAPDYTDFADYNYIRNYPPLAGGIGGVEPGRYRLSVRRKGDTSSGFWFETTLQSGRTTLFQRMETVPALPPVINITSLTPATPCIGSPFSVAFEVTESAVAPGNTFTVQLSDEDGYFDDANPTVIGSGMSSPVTATLPSSTTASKHYRLRVAASNPAVVSAPSASLTVCSVSSTQADLSLTMHFNKRTPAIGQVVSCTITLTNNGPQDAAEVVARNLLPVGLSYVDTQAPEVSAADGVVTINAGTVANGASRRFVFRVKATQAGTFATSAQITGSNKKDPDSQPGSGTGDGQDDAITVDLRTTDRNGPLITSANPNQTPLPDVQDNQPPTDPAKADLSLGLSVNKQIVRANDIVTVSVQVNNRGGAQANSATIQTLLPNGWQLTSTSGLTVQGQTVTGSVGIVPVKGSATLTLQIRVGGSGTLKSQISATPIADTDSTPGNGYTAGEDDEGALSLRIR</sequence>
<proteinExistence type="predicted"/>
<dbReference type="Pfam" id="PF03629">
    <property type="entry name" value="SASA"/>
    <property type="match status" value="1"/>
</dbReference>